<organism evidence="1 2">
    <name type="scientific">Halocalculus aciditolerans</name>
    <dbReference type="NCBI Taxonomy" id="1383812"/>
    <lineage>
        <taxon>Archaea</taxon>
        <taxon>Methanobacteriati</taxon>
        <taxon>Methanobacteriota</taxon>
        <taxon>Stenosarchaea group</taxon>
        <taxon>Halobacteria</taxon>
        <taxon>Halobacteriales</taxon>
        <taxon>Halobacteriaceae</taxon>
        <taxon>Halocalculus</taxon>
    </lineage>
</organism>
<reference evidence="1" key="2">
    <citation type="submission" date="2020-09" db="EMBL/GenBank/DDBJ databases">
        <authorList>
            <person name="Sun Q."/>
            <person name="Ohkuma M."/>
        </authorList>
    </citation>
    <scope>NUCLEOTIDE SEQUENCE</scope>
    <source>
        <strain evidence="1">JCM 19596</strain>
    </source>
</reference>
<accession>A0A830F7Q8</accession>
<dbReference type="EMBL" id="BMPG01000006">
    <property type="protein sequence ID" value="GGL71472.1"/>
    <property type="molecule type" value="Genomic_DNA"/>
</dbReference>
<comment type="caution">
    <text evidence="1">The sequence shown here is derived from an EMBL/GenBank/DDBJ whole genome shotgun (WGS) entry which is preliminary data.</text>
</comment>
<dbReference type="AlphaFoldDB" id="A0A830F7Q8"/>
<gene>
    <name evidence="1" type="ORF">GCM10009039_31890</name>
</gene>
<evidence type="ECO:0000313" key="1">
    <source>
        <dbReference type="EMBL" id="GGL71472.1"/>
    </source>
</evidence>
<dbReference type="RefSeq" id="WP_188980687.1">
    <property type="nucleotide sequence ID" value="NZ_BMPG01000006.1"/>
</dbReference>
<dbReference type="Proteomes" id="UP000607197">
    <property type="component" value="Unassembled WGS sequence"/>
</dbReference>
<evidence type="ECO:0008006" key="3">
    <source>
        <dbReference type="Google" id="ProtNLM"/>
    </source>
</evidence>
<proteinExistence type="predicted"/>
<protein>
    <recommendedName>
        <fullName evidence="3">Apea-like HEPN domain-containing protein</fullName>
    </recommendedName>
</protein>
<evidence type="ECO:0000313" key="2">
    <source>
        <dbReference type="Proteomes" id="UP000607197"/>
    </source>
</evidence>
<keyword evidence="2" id="KW-1185">Reference proteome</keyword>
<name>A0A830F7Q8_9EURY</name>
<sequence>MDISDFADVADSDDQLEELVHDLLDAAADILVDVDLPRTQVSELQGTGGEAKHVRIERPSLGPVVRDVEWLDDVDEAIDFADHLSEEYDYSIDQHYLTNLFKDSFGRAGQHIDSYQEQEDRITKNIIADVHGQGKAELIAPLEGLDIETDRVRIRDGVEVRDYEDGVVLGEDSLPLMSDTFGGRHRVYNDSYLRIEFTENDLLAKVPMQAINLYTLAISLSLGGLVRDLRTYISPVTYSMHKWGRKMSSGQPTGFGVEITEKNGPQIQATLDLLEPYFELSSEPYETPYAAFYNFSGPGNLAISHYGRAINTWSIPDNTVTFTILGLESLFIQLTAGETPSRDVPRYAGFLIGNAVDMFDPITVADYISSGYELRNQWAHGGKPDREPSELEAWLWAILRAAIYVFYWLDTYTSLLDQGLPLGDALIDGETRESVKAELDTFDVTEYMEVEYLKSD</sequence>
<reference evidence="1" key="1">
    <citation type="journal article" date="2014" name="Int. J. Syst. Evol. Microbiol.">
        <title>Complete genome sequence of Corynebacterium casei LMG S-19264T (=DSM 44701T), isolated from a smear-ripened cheese.</title>
        <authorList>
            <consortium name="US DOE Joint Genome Institute (JGI-PGF)"/>
            <person name="Walter F."/>
            <person name="Albersmeier A."/>
            <person name="Kalinowski J."/>
            <person name="Ruckert C."/>
        </authorList>
    </citation>
    <scope>NUCLEOTIDE SEQUENCE</scope>
    <source>
        <strain evidence="1">JCM 19596</strain>
    </source>
</reference>
<dbReference type="OrthoDB" id="315172at2157"/>